<dbReference type="GO" id="GO:0005886">
    <property type="term" value="C:plasma membrane"/>
    <property type="evidence" value="ECO:0000318"/>
    <property type="project" value="GO_Central"/>
</dbReference>
<evidence type="ECO:0000313" key="8">
    <source>
        <dbReference type="EMBL" id="EYU35606.1"/>
    </source>
</evidence>
<dbReference type="PROSITE" id="PS00108">
    <property type="entry name" value="PROTEIN_KINASE_ST"/>
    <property type="match status" value="1"/>
</dbReference>
<feature type="non-terminal residue" evidence="8">
    <location>
        <position position="339"/>
    </location>
</feature>
<dbReference type="Gene3D" id="3.30.200.20">
    <property type="entry name" value="Phosphorylase Kinase, domain 1"/>
    <property type="match status" value="1"/>
</dbReference>
<dbReference type="SMART" id="SM00220">
    <property type="entry name" value="S_TKc"/>
    <property type="match status" value="1"/>
</dbReference>
<dbReference type="GO" id="GO:0005524">
    <property type="term" value="F:ATP binding"/>
    <property type="evidence" value="ECO:0007669"/>
    <property type="project" value="UniProtKB-UniRule"/>
</dbReference>
<dbReference type="EMBL" id="KI630612">
    <property type="protein sequence ID" value="EYU35606.1"/>
    <property type="molecule type" value="Genomic_DNA"/>
</dbReference>
<keyword evidence="6" id="KW-0723">Serine/threonine-protein kinase</keyword>
<dbReference type="SUPFAM" id="SSF56112">
    <property type="entry name" value="Protein kinase-like (PK-like)"/>
    <property type="match status" value="1"/>
</dbReference>
<dbReference type="PROSITE" id="PS50011">
    <property type="entry name" value="PROTEIN_KINASE_DOM"/>
    <property type="match status" value="1"/>
</dbReference>
<keyword evidence="4 5" id="KW-0067">ATP-binding</keyword>
<protein>
    <recommendedName>
        <fullName evidence="7">Protein kinase domain-containing protein</fullName>
    </recommendedName>
</protein>
<evidence type="ECO:0000256" key="4">
    <source>
        <dbReference type="ARBA" id="ARBA00022840"/>
    </source>
</evidence>
<dbReference type="GO" id="GO:0004674">
    <property type="term" value="F:protein serine/threonine kinase activity"/>
    <property type="evidence" value="ECO:0007669"/>
    <property type="project" value="UniProtKB-KW"/>
</dbReference>
<keyword evidence="1" id="KW-0808">Transferase</keyword>
<comment type="similarity">
    <text evidence="6">Belongs to the protein kinase superfamily.</text>
</comment>
<feature type="domain" description="Protein kinase" evidence="7">
    <location>
        <begin position="63"/>
        <end position="339"/>
    </location>
</feature>
<evidence type="ECO:0000256" key="3">
    <source>
        <dbReference type="ARBA" id="ARBA00022777"/>
    </source>
</evidence>
<proteinExistence type="inferred from homology"/>
<reference evidence="8 9" key="1">
    <citation type="journal article" date="2013" name="Proc. Natl. Acad. Sci. U.S.A.">
        <title>Fine-scale variation in meiotic recombination in Mimulus inferred from population shotgun sequencing.</title>
        <authorList>
            <person name="Hellsten U."/>
            <person name="Wright K.M."/>
            <person name="Jenkins J."/>
            <person name="Shu S."/>
            <person name="Yuan Y."/>
            <person name="Wessler S.R."/>
            <person name="Schmutz J."/>
            <person name="Willis J.H."/>
            <person name="Rokhsar D.S."/>
        </authorList>
    </citation>
    <scope>NUCLEOTIDE SEQUENCE [LARGE SCALE GENOMIC DNA]</scope>
    <source>
        <strain evidence="9">cv. DUN x IM62</strain>
    </source>
</reference>
<name>A0A022R5V2_ERYGU</name>
<dbReference type="eggNOG" id="KOG1187">
    <property type="taxonomic scope" value="Eukaryota"/>
</dbReference>
<dbReference type="InterPro" id="IPR011009">
    <property type="entry name" value="Kinase-like_dom_sf"/>
</dbReference>
<dbReference type="STRING" id="4155.A0A022R5V2"/>
<dbReference type="AlphaFoldDB" id="A0A022R5V2"/>
<keyword evidence="2 5" id="KW-0547">Nucleotide-binding</keyword>
<evidence type="ECO:0000256" key="5">
    <source>
        <dbReference type="PROSITE-ProRule" id="PRU10141"/>
    </source>
</evidence>
<dbReference type="InterPro" id="IPR017441">
    <property type="entry name" value="Protein_kinase_ATP_BS"/>
</dbReference>
<dbReference type="InterPro" id="IPR008271">
    <property type="entry name" value="Ser/Thr_kinase_AS"/>
</dbReference>
<evidence type="ECO:0000313" key="9">
    <source>
        <dbReference type="Proteomes" id="UP000030748"/>
    </source>
</evidence>
<evidence type="ECO:0000259" key="7">
    <source>
        <dbReference type="PROSITE" id="PS50011"/>
    </source>
</evidence>
<sequence>IAMGLVKFLRVKFRRKRHSADDEISAAAAVAVDTTTTNCKHDDRTQRIVKRLSWDQIQRLITIDSSPIIGYGGFSTVYLAGRFQDFSTTTAAAAVKIQNCTSHRFRQAYKMELEILLRLHHRYIVKLIAYCDHPEEGALVLEYASNGNLQQRLHSSNTSLAWRRRVAIAFQLAQAICYLHDGCSPHIVHGDVKSSNVLLDENLDCKLCDFGSAKVGFSSAIDPPPPAADSNARRPWRSNRTAVVGSPGYTDPAYLRTGLASKKNDVYGFGVVVLELITGVEAFSAARGERLTARAEPMLRDAGKVAEMVDPRLAGGEIDLEEARAMAAMAAKCLSDSPG</sequence>
<dbReference type="PROSITE" id="PS00107">
    <property type="entry name" value="PROTEIN_KINASE_ATP"/>
    <property type="match status" value="1"/>
</dbReference>
<dbReference type="PANTHER" id="PTHR27001:SF585">
    <property type="entry name" value="OS02G0648100 PROTEIN"/>
    <property type="match status" value="1"/>
</dbReference>
<evidence type="ECO:0000256" key="1">
    <source>
        <dbReference type="ARBA" id="ARBA00022679"/>
    </source>
</evidence>
<gene>
    <name evidence="8" type="ORF">MIMGU_mgv1a0221941mg</name>
</gene>
<dbReference type="GO" id="GO:0007165">
    <property type="term" value="P:signal transduction"/>
    <property type="evidence" value="ECO:0000318"/>
    <property type="project" value="GO_Central"/>
</dbReference>
<dbReference type="Pfam" id="PF00069">
    <property type="entry name" value="Pkinase"/>
    <property type="match status" value="1"/>
</dbReference>
<dbReference type="Proteomes" id="UP000030748">
    <property type="component" value="Unassembled WGS sequence"/>
</dbReference>
<dbReference type="InterPro" id="IPR000719">
    <property type="entry name" value="Prot_kinase_dom"/>
</dbReference>
<keyword evidence="3" id="KW-0418">Kinase</keyword>
<organism evidence="8 9">
    <name type="scientific">Erythranthe guttata</name>
    <name type="common">Yellow monkey flower</name>
    <name type="synonym">Mimulus guttatus</name>
    <dbReference type="NCBI Taxonomy" id="4155"/>
    <lineage>
        <taxon>Eukaryota</taxon>
        <taxon>Viridiplantae</taxon>
        <taxon>Streptophyta</taxon>
        <taxon>Embryophyta</taxon>
        <taxon>Tracheophyta</taxon>
        <taxon>Spermatophyta</taxon>
        <taxon>Magnoliopsida</taxon>
        <taxon>eudicotyledons</taxon>
        <taxon>Gunneridae</taxon>
        <taxon>Pentapetalae</taxon>
        <taxon>asterids</taxon>
        <taxon>lamiids</taxon>
        <taxon>Lamiales</taxon>
        <taxon>Phrymaceae</taxon>
        <taxon>Erythranthe</taxon>
    </lineage>
</organism>
<evidence type="ECO:0000256" key="2">
    <source>
        <dbReference type="ARBA" id="ARBA00022741"/>
    </source>
</evidence>
<evidence type="ECO:0000256" key="6">
    <source>
        <dbReference type="RuleBase" id="RU000304"/>
    </source>
</evidence>
<accession>A0A022R5V2</accession>
<keyword evidence="9" id="KW-1185">Reference proteome</keyword>
<dbReference type="GO" id="GO:0004672">
    <property type="term" value="F:protein kinase activity"/>
    <property type="evidence" value="ECO:0000318"/>
    <property type="project" value="GO_Central"/>
</dbReference>
<dbReference type="PANTHER" id="PTHR27001">
    <property type="entry name" value="OS01G0253100 PROTEIN"/>
    <property type="match status" value="1"/>
</dbReference>
<feature type="non-terminal residue" evidence="8">
    <location>
        <position position="1"/>
    </location>
</feature>
<dbReference type="Gene3D" id="1.10.510.10">
    <property type="entry name" value="Transferase(Phosphotransferase) domain 1"/>
    <property type="match status" value="1"/>
</dbReference>
<feature type="binding site" evidence="5">
    <location>
        <position position="96"/>
    </location>
    <ligand>
        <name>ATP</name>
        <dbReference type="ChEBI" id="CHEBI:30616"/>
    </ligand>
</feature>